<feature type="compositionally biased region" description="Acidic residues" evidence="3">
    <location>
        <begin position="203"/>
        <end position="223"/>
    </location>
</feature>
<accession>A0A644ZAE6</accession>
<dbReference type="AlphaFoldDB" id="A0A644ZAE6"/>
<name>A0A644ZAE6_9ZZZZ</name>
<sequence>MFTTAEDNQPSVMIQVYQGEREFARDNKSLGNFELTGLMPAPRGVPQIEVTFDIDANGIVHVNAKDMATGKEQSMTVTGGSALGKDEINNMVKEAEAHAEEDRKRREAVDTRNEAEALVFRTEKLLKDNADKIGEDTRTPVEESIKELKTALEGEDVEAIKAGMEKLNTTSAAMGQAMYAAAQAQSAQEQQAASAESGAGSAQDDDVVDAEIVDDENDKGDKK</sequence>
<feature type="region of interest" description="Disordered" evidence="3">
    <location>
        <begin position="182"/>
        <end position="223"/>
    </location>
</feature>
<dbReference type="GO" id="GO:0140662">
    <property type="term" value="F:ATP-dependent protein folding chaperone"/>
    <property type="evidence" value="ECO:0007669"/>
    <property type="project" value="InterPro"/>
</dbReference>
<evidence type="ECO:0000256" key="1">
    <source>
        <dbReference type="ARBA" id="ARBA00022741"/>
    </source>
</evidence>
<evidence type="ECO:0000256" key="3">
    <source>
        <dbReference type="SAM" id="MobiDB-lite"/>
    </source>
</evidence>
<dbReference type="InterPro" id="IPR029048">
    <property type="entry name" value="HSP70_C_sf"/>
</dbReference>
<dbReference type="SUPFAM" id="SSF100920">
    <property type="entry name" value="Heat shock protein 70kD (HSP70), peptide-binding domain"/>
    <property type="match status" value="1"/>
</dbReference>
<dbReference type="Gene3D" id="1.20.1270.10">
    <property type="match status" value="1"/>
</dbReference>
<evidence type="ECO:0000313" key="4">
    <source>
        <dbReference type="EMBL" id="MPM37856.1"/>
    </source>
</evidence>
<dbReference type="Pfam" id="PF00012">
    <property type="entry name" value="HSP70"/>
    <property type="match status" value="1"/>
</dbReference>
<dbReference type="FunFam" id="1.20.1270.10:FF:000001">
    <property type="entry name" value="Molecular chaperone DnaK"/>
    <property type="match status" value="1"/>
</dbReference>
<keyword evidence="2" id="KW-0067">ATP-binding</keyword>
<gene>
    <name evidence="4" type="primary">dnaK_34</name>
    <name evidence="4" type="ORF">SDC9_84475</name>
</gene>
<dbReference type="EMBL" id="VSSQ01008088">
    <property type="protein sequence ID" value="MPM37856.1"/>
    <property type="molecule type" value="Genomic_DNA"/>
</dbReference>
<reference evidence="4" key="1">
    <citation type="submission" date="2019-08" db="EMBL/GenBank/DDBJ databases">
        <authorList>
            <person name="Kucharzyk K."/>
            <person name="Murdoch R.W."/>
            <person name="Higgins S."/>
            <person name="Loffler F."/>
        </authorList>
    </citation>
    <scope>NUCLEOTIDE SEQUENCE</scope>
</reference>
<protein>
    <submittedName>
        <fullName evidence="4">Chaperone protein DnaK</fullName>
    </submittedName>
</protein>
<feature type="compositionally biased region" description="Low complexity" evidence="3">
    <location>
        <begin position="182"/>
        <end position="202"/>
    </location>
</feature>
<proteinExistence type="predicted"/>
<dbReference type="SUPFAM" id="SSF100934">
    <property type="entry name" value="Heat shock protein 70kD (HSP70), C-terminal subdomain"/>
    <property type="match status" value="1"/>
</dbReference>
<evidence type="ECO:0000256" key="2">
    <source>
        <dbReference type="ARBA" id="ARBA00022840"/>
    </source>
</evidence>
<dbReference type="PANTHER" id="PTHR19375">
    <property type="entry name" value="HEAT SHOCK PROTEIN 70KDA"/>
    <property type="match status" value="1"/>
</dbReference>
<organism evidence="4">
    <name type="scientific">bioreactor metagenome</name>
    <dbReference type="NCBI Taxonomy" id="1076179"/>
    <lineage>
        <taxon>unclassified sequences</taxon>
        <taxon>metagenomes</taxon>
        <taxon>ecological metagenomes</taxon>
    </lineage>
</organism>
<comment type="caution">
    <text evidence="4">The sequence shown here is derived from an EMBL/GenBank/DDBJ whole genome shotgun (WGS) entry which is preliminary data.</text>
</comment>
<dbReference type="InterPro" id="IPR029047">
    <property type="entry name" value="HSP70_peptide-bd_sf"/>
</dbReference>
<dbReference type="GO" id="GO:0005524">
    <property type="term" value="F:ATP binding"/>
    <property type="evidence" value="ECO:0007669"/>
    <property type="project" value="UniProtKB-KW"/>
</dbReference>
<keyword evidence="1" id="KW-0547">Nucleotide-binding</keyword>
<dbReference type="Gene3D" id="2.60.34.10">
    <property type="entry name" value="Substrate Binding Domain Of DNAk, Chain A, domain 1"/>
    <property type="match status" value="1"/>
</dbReference>
<dbReference type="InterPro" id="IPR013126">
    <property type="entry name" value="Hsp_70_fam"/>
</dbReference>